<feature type="transmembrane region" description="Helical" evidence="1">
    <location>
        <begin position="21"/>
        <end position="42"/>
    </location>
</feature>
<evidence type="ECO:0000313" key="3">
    <source>
        <dbReference type="Proteomes" id="UP000006000"/>
    </source>
</evidence>
<sequence>MGKKILLSTLRLKRKMEANDMGTIIVLIVLAIIVALIIRSMVKDKKAGKSLQCGGDCSKCGGHCH</sequence>
<name>A5Z6M9_9FIRM</name>
<dbReference type="STRING" id="411463.EUBVEN_01362"/>
<gene>
    <name evidence="2" type="ORF">EUBVEN_01362</name>
</gene>
<keyword evidence="1" id="KW-0472">Membrane</keyword>
<accession>A5Z6M9</accession>
<dbReference type="HOGENOM" id="CLU_197468_2_0_9"/>
<reference evidence="2 3" key="2">
    <citation type="submission" date="2007-04" db="EMBL/GenBank/DDBJ databases">
        <title>Draft genome sequence of Eubacterium ventriosum (ATCC 27560).</title>
        <authorList>
            <person name="Sudarsanam P."/>
            <person name="Ley R."/>
            <person name="Guruge J."/>
            <person name="Turnbaugh P.J."/>
            <person name="Mahowald M."/>
            <person name="Liep D."/>
            <person name="Gordon J."/>
        </authorList>
    </citation>
    <scope>NUCLEOTIDE SEQUENCE [LARGE SCALE GENOMIC DNA]</scope>
    <source>
        <strain evidence="2 3">ATCC 27560</strain>
    </source>
</reference>
<dbReference type="Pfam" id="PF12669">
    <property type="entry name" value="FeoB_associated"/>
    <property type="match status" value="1"/>
</dbReference>
<dbReference type="EMBL" id="AAVL02000033">
    <property type="protein sequence ID" value="EDM51454.1"/>
    <property type="molecule type" value="Genomic_DNA"/>
</dbReference>
<evidence type="ECO:0000256" key="1">
    <source>
        <dbReference type="SAM" id="Phobius"/>
    </source>
</evidence>
<organism evidence="2 3">
    <name type="scientific">Eubacterium ventriosum ATCC 27560</name>
    <dbReference type="NCBI Taxonomy" id="411463"/>
    <lineage>
        <taxon>Bacteria</taxon>
        <taxon>Bacillati</taxon>
        <taxon>Bacillota</taxon>
        <taxon>Clostridia</taxon>
        <taxon>Eubacteriales</taxon>
        <taxon>Eubacteriaceae</taxon>
        <taxon>Eubacterium</taxon>
    </lineage>
</organism>
<dbReference type="eggNOG" id="ENOG5033J10">
    <property type="taxonomic scope" value="Bacteria"/>
</dbReference>
<reference evidence="2 3" key="1">
    <citation type="submission" date="2007-03" db="EMBL/GenBank/DDBJ databases">
        <authorList>
            <person name="Fulton L."/>
            <person name="Clifton S."/>
            <person name="Fulton B."/>
            <person name="Xu J."/>
            <person name="Minx P."/>
            <person name="Pepin K.H."/>
            <person name="Johnson M."/>
            <person name="Thiruvilangam P."/>
            <person name="Bhonagiri V."/>
            <person name="Nash W.E."/>
            <person name="Mardis E.R."/>
            <person name="Wilson R.K."/>
        </authorList>
    </citation>
    <scope>NUCLEOTIDE SEQUENCE [LARGE SCALE GENOMIC DNA]</scope>
    <source>
        <strain evidence="2 3">ATCC 27560</strain>
    </source>
</reference>
<evidence type="ECO:0000313" key="2">
    <source>
        <dbReference type="EMBL" id="EDM51454.1"/>
    </source>
</evidence>
<dbReference type="AlphaFoldDB" id="A5Z6M9"/>
<comment type="caution">
    <text evidence="2">The sequence shown here is derived from an EMBL/GenBank/DDBJ whole genome shotgun (WGS) entry which is preliminary data.</text>
</comment>
<evidence type="ECO:0008006" key="4">
    <source>
        <dbReference type="Google" id="ProtNLM"/>
    </source>
</evidence>
<dbReference type="Proteomes" id="UP000006000">
    <property type="component" value="Unassembled WGS sequence"/>
</dbReference>
<proteinExistence type="predicted"/>
<keyword evidence="1" id="KW-0812">Transmembrane</keyword>
<keyword evidence="1" id="KW-1133">Transmembrane helix</keyword>
<protein>
    <recommendedName>
        <fullName evidence="4">FeoB-associated Cys-rich membrane protein</fullName>
    </recommendedName>
</protein>